<protein>
    <recommendedName>
        <fullName evidence="3">HECT-type E3 ubiquitin transferase</fullName>
        <ecNumber evidence="3">2.3.2.26</ecNumber>
    </recommendedName>
</protein>
<reference evidence="8 9" key="1">
    <citation type="submission" date="2019-09" db="EMBL/GenBank/DDBJ databases">
        <title>Bird 10,000 Genomes (B10K) Project - Family phase.</title>
        <authorList>
            <person name="Zhang G."/>
        </authorList>
    </citation>
    <scope>NUCLEOTIDE SEQUENCE [LARGE SCALE GENOMIC DNA]</scope>
    <source>
        <strain evidence="8">B10K-DU-017-47</strain>
    </source>
</reference>
<dbReference type="FunFam" id="3.30.2410.10:FF:000034">
    <property type="entry name" value="WWP1 isoform 12"/>
    <property type="match status" value="1"/>
</dbReference>
<dbReference type="GO" id="GO:0016874">
    <property type="term" value="F:ligase activity"/>
    <property type="evidence" value="ECO:0007669"/>
    <property type="project" value="UniProtKB-KW"/>
</dbReference>
<feature type="domain" description="HECT" evidence="7">
    <location>
        <begin position="1"/>
        <end position="56"/>
    </location>
</feature>
<evidence type="ECO:0000256" key="1">
    <source>
        <dbReference type="ARBA" id="ARBA00000885"/>
    </source>
</evidence>
<evidence type="ECO:0000256" key="2">
    <source>
        <dbReference type="ARBA" id="ARBA00004906"/>
    </source>
</evidence>
<dbReference type="GO" id="GO:0005737">
    <property type="term" value="C:cytoplasm"/>
    <property type="evidence" value="ECO:0007669"/>
    <property type="project" value="TreeGrafter"/>
</dbReference>
<evidence type="ECO:0000256" key="4">
    <source>
        <dbReference type="ARBA" id="ARBA00022679"/>
    </source>
</evidence>
<dbReference type="GO" id="GO:0061630">
    <property type="term" value="F:ubiquitin protein ligase activity"/>
    <property type="evidence" value="ECO:0007669"/>
    <property type="project" value="UniProtKB-EC"/>
</dbReference>
<proteinExistence type="predicted"/>
<dbReference type="PROSITE" id="PS50237">
    <property type="entry name" value="HECT"/>
    <property type="match status" value="1"/>
</dbReference>
<dbReference type="InterPro" id="IPR050409">
    <property type="entry name" value="E3_ubiq-protein_ligase"/>
</dbReference>
<evidence type="ECO:0000256" key="6">
    <source>
        <dbReference type="PROSITE-ProRule" id="PRU00104"/>
    </source>
</evidence>
<dbReference type="PANTHER" id="PTHR11254:SF299">
    <property type="entry name" value="NEDD4-LIKE E3 UBIQUITIN-PROTEIN LIGASE WWP1"/>
    <property type="match status" value="1"/>
</dbReference>
<dbReference type="Pfam" id="PF00632">
    <property type="entry name" value="HECT"/>
    <property type="match status" value="1"/>
</dbReference>
<feature type="non-terminal residue" evidence="8">
    <location>
        <position position="56"/>
    </location>
</feature>
<dbReference type="OrthoDB" id="423283at2759"/>
<dbReference type="EC" id="2.3.2.26" evidence="3"/>
<evidence type="ECO:0000259" key="7">
    <source>
        <dbReference type="PROSITE" id="PS50237"/>
    </source>
</evidence>
<dbReference type="InterPro" id="IPR000569">
    <property type="entry name" value="HECT_dom"/>
</dbReference>
<dbReference type="Gene3D" id="3.30.2410.10">
    <property type="entry name" value="Hect, E3 ligase catalytic domain"/>
    <property type="match status" value="1"/>
</dbReference>
<evidence type="ECO:0000256" key="3">
    <source>
        <dbReference type="ARBA" id="ARBA00012485"/>
    </source>
</evidence>
<dbReference type="SUPFAM" id="SSF56204">
    <property type="entry name" value="Hect, E3 ligase catalytic domain"/>
    <property type="match status" value="1"/>
</dbReference>
<dbReference type="Proteomes" id="UP000562415">
    <property type="component" value="Unassembled WGS sequence"/>
</dbReference>
<comment type="caution">
    <text evidence="8">The sequence shown here is derived from an EMBL/GenBank/DDBJ whole genome shotgun (WGS) entry which is preliminary data.</text>
</comment>
<dbReference type="InterPro" id="IPR035983">
    <property type="entry name" value="Hect_E3_ubiquitin_ligase"/>
</dbReference>
<dbReference type="AlphaFoldDB" id="A0A7K5FY84"/>
<evidence type="ECO:0000256" key="5">
    <source>
        <dbReference type="ARBA" id="ARBA00022786"/>
    </source>
</evidence>
<keyword evidence="4" id="KW-0808">Transferase</keyword>
<dbReference type="PANTHER" id="PTHR11254">
    <property type="entry name" value="HECT DOMAIN UBIQUITIN-PROTEIN LIGASE"/>
    <property type="match status" value="1"/>
</dbReference>
<name>A0A7K5FY84_PROAR</name>
<keyword evidence="5 6" id="KW-0833">Ubl conjugation pathway</keyword>
<dbReference type="EMBL" id="VYZH01007218">
    <property type="protein sequence ID" value="NWS49872.1"/>
    <property type="molecule type" value="Genomic_DNA"/>
</dbReference>
<comment type="catalytic activity">
    <reaction evidence="1">
        <text>S-ubiquitinyl-[E2 ubiquitin-conjugating enzyme]-L-cysteine + [acceptor protein]-L-lysine = [E2 ubiquitin-conjugating enzyme]-L-cysteine + N(6)-ubiquitinyl-[acceptor protein]-L-lysine.</text>
        <dbReference type="EC" id="2.3.2.26"/>
    </reaction>
</comment>
<comment type="caution">
    <text evidence="6">Lacks conserved residue(s) required for the propagation of feature annotation.</text>
</comment>
<feature type="non-terminal residue" evidence="8">
    <location>
        <position position="1"/>
    </location>
</feature>
<accession>A0A7K5FY84</accession>
<evidence type="ECO:0000313" key="9">
    <source>
        <dbReference type="Proteomes" id="UP000562415"/>
    </source>
</evidence>
<dbReference type="GO" id="GO:0043161">
    <property type="term" value="P:proteasome-mediated ubiquitin-dependent protein catabolic process"/>
    <property type="evidence" value="ECO:0007669"/>
    <property type="project" value="TreeGrafter"/>
</dbReference>
<gene>
    <name evidence="8" type="primary">Wwp1_0</name>
    <name evidence="8" type="ORF">PROATE_R07178</name>
</gene>
<dbReference type="GO" id="GO:0016567">
    <property type="term" value="P:protein ubiquitination"/>
    <property type="evidence" value="ECO:0007669"/>
    <property type="project" value="TreeGrafter"/>
</dbReference>
<keyword evidence="9" id="KW-1185">Reference proteome</keyword>
<organism evidence="8 9">
    <name type="scientific">Probosciger aterrimus</name>
    <name type="common">Palm cockatoo</name>
    <dbReference type="NCBI Taxonomy" id="141839"/>
    <lineage>
        <taxon>Eukaryota</taxon>
        <taxon>Metazoa</taxon>
        <taxon>Chordata</taxon>
        <taxon>Craniata</taxon>
        <taxon>Vertebrata</taxon>
        <taxon>Euteleostomi</taxon>
        <taxon>Archelosauria</taxon>
        <taxon>Archosauria</taxon>
        <taxon>Dinosauria</taxon>
        <taxon>Saurischia</taxon>
        <taxon>Theropoda</taxon>
        <taxon>Coelurosauria</taxon>
        <taxon>Aves</taxon>
        <taxon>Neognathae</taxon>
        <taxon>Neoaves</taxon>
        <taxon>Telluraves</taxon>
        <taxon>Australaves</taxon>
        <taxon>Psittaciformes</taxon>
        <taxon>Cacatuidae</taxon>
        <taxon>Probosciger</taxon>
    </lineage>
</organism>
<keyword evidence="8" id="KW-0436">Ligase</keyword>
<evidence type="ECO:0000313" key="8">
    <source>
        <dbReference type="EMBL" id="NWS49872.1"/>
    </source>
</evidence>
<comment type="pathway">
    <text evidence="2">Protein modification; protein ubiquitination.</text>
</comment>
<sequence length="56" mass="6354">FVKETDNEVRMRLLQFVTGTCRLPLGGFAELMGSNGPQKFCIEKVGKETWLPRSHT</sequence>